<accession>A0ACB9G6T5</accession>
<dbReference type="EMBL" id="CM042010">
    <property type="protein sequence ID" value="KAI3778775.1"/>
    <property type="molecule type" value="Genomic_DNA"/>
</dbReference>
<comment type="caution">
    <text evidence="1">The sequence shown here is derived from an EMBL/GenBank/DDBJ whole genome shotgun (WGS) entry which is preliminary data.</text>
</comment>
<name>A0ACB9G6T5_CICIN</name>
<reference evidence="2" key="1">
    <citation type="journal article" date="2022" name="Mol. Ecol. Resour.">
        <title>The genomes of chicory, endive, great burdock and yacon provide insights into Asteraceae palaeo-polyploidization history and plant inulin production.</title>
        <authorList>
            <person name="Fan W."/>
            <person name="Wang S."/>
            <person name="Wang H."/>
            <person name="Wang A."/>
            <person name="Jiang F."/>
            <person name="Liu H."/>
            <person name="Zhao H."/>
            <person name="Xu D."/>
            <person name="Zhang Y."/>
        </authorList>
    </citation>
    <scope>NUCLEOTIDE SEQUENCE [LARGE SCALE GENOMIC DNA]</scope>
    <source>
        <strain evidence="2">cv. Punajuju</strain>
    </source>
</reference>
<proteinExistence type="predicted"/>
<sequence>MVNHVLETLIKQLLYDYDRARVVYRKRLYWKRKKHESLELLVNHLKKMMLGYENEEVEGLINKMEVLAGRIDSLGYLEGGMDSMLEIVEELCNIRFGSNIEEETVVGFDDDVVTLLDELTQASIKRLQVISIVGMAGLEVYRYARALISSTSSTITRGVMPLNLPALTTHSGLIPENDGCGSGLSSLQTLSQVSPQSCHNILSWTPNLRKLGFCGPLISSQGDLEFPNTGSLQNLHELKLLNTVTYPDPARSCNPVMFPEMLKKLTLSNIGMDWEEMWTFSLLPNLEILKLKFNACIGEKWETGDAEFGRLKILKLQGLELKEWVCWRDNFPCLQRSVVHHCLKLKSIPLEVGRILTLEVIEVRGCSMSAKASALKIKEEQESEGNSFLNVHATNDVFGTRSMRLGKLRKY</sequence>
<organism evidence="1 2">
    <name type="scientific">Cichorium intybus</name>
    <name type="common">Chicory</name>
    <dbReference type="NCBI Taxonomy" id="13427"/>
    <lineage>
        <taxon>Eukaryota</taxon>
        <taxon>Viridiplantae</taxon>
        <taxon>Streptophyta</taxon>
        <taxon>Embryophyta</taxon>
        <taxon>Tracheophyta</taxon>
        <taxon>Spermatophyta</taxon>
        <taxon>Magnoliopsida</taxon>
        <taxon>eudicotyledons</taxon>
        <taxon>Gunneridae</taxon>
        <taxon>Pentapetalae</taxon>
        <taxon>asterids</taxon>
        <taxon>campanulids</taxon>
        <taxon>Asterales</taxon>
        <taxon>Asteraceae</taxon>
        <taxon>Cichorioideae</taxon>
        <taxon>Cichorieae</taxon>
        <taxon>Cichoriinae</taxon>
        <taxon>Cichorium</taxon>
    </lineage>
</organism>
<reference evidence="1 2" key="2">
    <citation type="journal article" date="2022" name="Mol. Ecol. Resour.">
        <title>The genomes of chicory, endive, great burdock and yacon provide insights into Asteraceae paleo-polyploidization history and plant inulin production.</title>
        <authorList>
            <person name="Fan W."/>
            <person name="Wang S."/>
            <person name="Wang H."/>
            <person name="Wang A."/>
            <person name="Jiang F."/>
            <person name="Liu H."/>
            <person name="Zhao H."/>
            <person name="Xu D."/>
            <person name="Zhang Y."/>
        </authorList>
    </citation>
    <scope>NUCLEOTIDE SEQUENCE [LARGE SCALE GENOMIC DNA]</scope>
    <source>
        <strain evidence="2">cv. Punajuju</strain>
        <tissue evidence="1">Leaves</tissue>
    </source>
</reference>
<protein>
    <submittedName>
        <fullName evidence="1">Uncharacterized protein</fullName>
    </submittedName>
</protein>
<evidence type="ECO:0000313" key="2">
    <source>
        <dbReference type="Proteomes" id="UP001055811"/>
    </source>
</evidence>
<evidence type="ECO:0000313" key="1">
    <source>
        <dbReference type="EMBL" id="KAI3778775.1"/>
    </source>
</evidence>
<keyword evidence="2" id="KW-1185">Reference proteome</keyword>
<gene>
    <name evidence="1" type="ORF">L2E82_08159</name>
</gene>
<dbReference type="Proteomes" id="UP001055811">
    <property type="component" value="Linkage Group LG02"/>
</dbReference>